<dbReference type="GO" id="GO:0016020">
    <property type="term" value="C:membrane"/>
    <property type="evidence" value="ECO:0007669"/>
    <property type="project" value="UniProtKB-SubCell"/>
</dbReference>
<comment type="subcellular location">
    <subcellularLocation>
        <location evidence="1">Membrane</location>
        <topology evidence="1">Single-pass type I membrane protein</topology>
    </subcellularLocation>
</comment>
<evidence type="ECO:0000313" key="11">
    <source>
        <dbReference type="Proteomes" id="UP001370490"/>
    </source>
</evidence>
<dbReference type="GO" id="GO:0005524">
    <property type="term" value="F:ATP binding"/>
    <property type="evidence" value="ECO:0007669"/>
    <property type="project" value="UniProtKB-UniRule"/>
</dbReference>
<evidence type="ECO:0000256" key="8">
    <source>
        <dbReference type="PROSITE-ProRule" id="PRU10141"/>
    </source>
</evidence>
<dbReference type="PROSITE" id="PS00107">
    <property type="entry name" value="PROTEIN_KINASE_ATP"/>
    <property type="match status" value="1"/>
</dbReference>
<keyword evidence="6 9" id="KW-0472">Membrane</keyword>
<accession>A0AAN8ZQT4</accession>
<comment type="caution">
    <text evidence="10">The sequence shown here is derived from an EMBL/GenBank/DDBJ whole genome shotgun (WGS) entry which is preliminary data.</text>
</comment>
<reference evidence="10 11" key="1">
    <citation type="submission" date="2023-12" db="EMBL/GenBank/DDBJ databases">
        <title>A high-quality genome assembly for Dillenia turbinata (Dilleniales).</title>
        <authorList>
            <person name="Chanderbali A."/>
        </authorList>
    </citation>
    <scope>NUCLEOTIDE SEQUENCE [LARGE SCALE GENOMIC DNA]</scope>
    <source>
        <strain evidence="10">LSX21</strain>
        <tissue evidence="10">Leaf</tissue>
    </source>
</reference>
<dbReference type="PANTHER" id="PTHR27009">
    <property type="entry name" value="RUST RESISTANCE KINASE LR10-RELATED"/>
    <property type="match status" value="1"/>
</dbReference>
<dbReference type="InterPro" id="IPR017441">
    <property type="entry name" value="Protein_kinase_ATP_BS"/>
</dbReference>
<keyword evidence="5 9" id="KW-1133">Transmembrane helix</keyword>
<evidence type="ECO:0000256" key="5">
    <source>
        <dbReference type="ARBA" id="ARBA00022989"/>
    </source>
</evidence>
<keyword evidence="11" id="KW-1185">Reference proteome</keyword>
<keyword evidence="2" id="KW-0808">Transferase</keyword>
<keyword evidence="2" id="KW-0418">Kinase</keyword>
<evidence type="ECO:0000313" key="10">
    <source>
        <dbReference type="EMBL" id="KAK6942450.1"/>
    </source>
</evidence>
<keyword evidence="8" id="KW-0067">ATP-binding</keyword>
<feature type="binding site" evidence="8">
    <location>
        <position position="198"/>
    </location>
    <ligand>
        <name>ATP</name>
        <dbReference type="ChEBI" id="CHEBI:30616"/>
    </ligand>
</feature>
<dbReference type="Gene3D" id="3.30.200.20">
    <property type="entry name" value="Phosphorylase Kinase, domain 1"/>
    <property type="match status" value="1"/>
</dbReference>
<keyword evidence="3 9" id="KW-0812">Transmembrane</keyword>
<organism evidence="10 11">
    <name type="scientific">Dillenia turbinata</name>
    <dbReference type="NCBI Taxonomy" id="194707"/>
    <lineage>
        <taxon>Eukaryota</taxon>
        <taxon>Viridiplantae</taxon>
        <taxon>Streptophyta</taxon>
        <taxon>Embryophyta</taxon>
        <taxon>Tracheophyta</taxon>
        <taxon>Spermatophyta</taxon>
        <taxon>Magnoliopsida</taxon>
        <taxon>eudicotyledons</taxon>
        <taxon>Gunneridae</taxon>
        <taxon>Pentapetalae</taxon>
        <taxon>Dilleniales</taxon>
        <taxon>Dilleniaceae</taxon>
        <taxon>Dillenia</taxon>
    </lineage>
</organism>
<dbReference type="SUPFAM" id="SSF56112">
    <property type="entry name" value="Protein kinase-like (PK-like)"/>
    <property type="match status" value="2"/>
</dbReference>
<keyword evidence="2" id="KW-0723">Serine/threonine-protein kinase</keyword>
<name>A0AAN8ZQT4_9MAGN</name>
<keyword evidence="4" id="KW-0732">Signal</keyword>
<gene>
    <name evidence="10" type="ORF">RJ641_027827</name>
</gene>
<protein>
    <recommendedName>
        <fullName evidence="12">Protein kinase domain-containing protein</fullName>
    </recommendedName>
</protein>
<dbReference type="GO" id="GO:0004674">
    <property type="term" value="F:protein serine/threonine kinase activity"/>
    <property type="evidence" value="ECO:0007669"/>
    <property type="project" value="UniProtKB-KW"/>
</dbReference>
<dbReference type="InterPro" id="IPR011009">
    <property type="entry name" value="Kinase-like_dom_sf"/>
</dbReference>
<proteinExistence type="predicted"/>
<feature type="transmembrane region" description="Helical" evidence="9">
    <location>
        <begin position="102"/>
        <end position="120"/>
    </location>
</feature>
<evidence type="ECO:0000256" key="2">
    <source>
        <dbReference type="ARBA" id="ARBA00022527"/>
    </source>
</evidence>
<evidence type="ECO:0000256" key="7">
    <source>
        <dbReference type="ARBA" id="ARBA00023180"/>
    </source>
</evidence>
<feature type="transmembrane region" description="Helical" evidence="9">
    <location>
        <begin position="20"/>
        <end position="44"/>
    </location>
</feature>
<evidence type="ECO:0000256" key="3">
    <source>
        <dbReference type="ARBA" id="ARBA00022692"/>
    </source>
</evidence>
<evidence type="ECO:0000256" key="4">
    <source>
        <dbReference type="ARBA" id="ARBA00022729"/>
    </source>
</evidence>
<evidence type="ECO:0000256" key="1">
    <source>
        <dbReference type="ARBA" id="ARBA00004479"/>
    </source>
</evidence>
<evidence type="ECO:0000256" key="6">
    <source>
        <dbReference type="ARBA" id="ARBA00023136"/>
    </source>
</evidence>
<evidence type="ECO:0000256" key="9">
    <source>
        <dbReference type="SAM" id="Phobius"/>
    </source>
</evidence>
<sequence length="357" mass="39443">MGSICHSFHALHPRDGNLSTVSVAAAAAAGGGVVVAAAAGVTHYEDESPLNTCPAPFDGFVCRNLYLLCCSLQASLVVQALSSTQSSSVLQYSGGLGETATSVIIVVSAVIVAVKIVIIVKVCRDKARSRGSTVTPDTRFLTLTLDKFLNDMEREKPIRFTEQQLRVATNNFSTLLGSGGFGSVYKAMFTNGTTAAVKVLNGSSDKRIEEQFMAEIVGRRRNLDVNLPESQEWFPKWVWKKFEREQVGDLMIVCSIEEKDREMVEKMAKIALWCVQYNPEERPPMSRVVKMLEGTWEIPKPTNPFRYLFAGNVCCDQHQFTRWTCTSFNSGLSHTAAEPIPHATPIMRKYEIEISSM</sequence>
<dbReference type="Gene3D" id="1.10.510.10">
    <property type="entry name" value="Transferase(Phosphotransferase) domain 1"/>
    <property type="match status" value="1"/>
</dbReference>
<dbReference type="Proteomes" id="UP001370490">
    <property type="component" value="Unassembled WGS sequence"/>
</dbReference>
<keyword evidence="8" id="KW-0547">Nucleotide-binding</keyword>
<dbReference type="EMBL" id="JBAMMX010000004">
    <property type="protein sequence ID" value="KAK6942450.1"/>
    <property type="molecule type" value="Genomic_DNA"/>
</dbReference>
<evidence type="ECO:0008006" key="12">
    <source>
        <dbReference type="Google" id="ProtNLM"/>
    </source>
</evidence>
<dbReference type="InterPro" id="IPR045874">
    <property type="entry name" value="LRK10/LRL21-25-like"/>
</dbReference>
<dbReference type="AlphaFoldDB" id="A0AAN8ZQT4"/>
<keyword evidence="7" id="KW-0325">Glycoprotein</keyword>